<dbReference type="Pfam" id="PF00484">
    <property type="entry name" value="Pro_CA"/>
    <property type="match status" value="1"/>
</dbReference>
<comment type="cofactor">
    <cofactor evidence="6">
        <name>Zn(2+)</name>
        <dbReference type="ChEBI" id="CHEBI:29105"/>
    </cofactor>
    <text evidence="6">Binds 1 zinc ion per subunit.</text>
</comment>
<evidence type="ECO:0000256" key="3">
    <source>
        <dbReference type="ARBA" id="ARBA00022723"/>
    </source>
</evidence>
<evidence type="ECO:0000256" key="4">
    <source>
        <dbReference type="ARBA" id="ARBA00022833"/>
    </source>
</evidence>
<evidence type="ECO:0000313" key="7">
    <source>
        <dbReference type="EMBL" id="PKE25459.1"/>
    </source>
</evidence>
<dbReference type="GO" id="GO:0008270">
    <property type="term" value="F:zinc ion binding"/>
    <property type="evidence" value="ECO:0007669"/>
    <property type="project" value="InterPro"/>
</dbReference>
<dbReference type="GO" id="GO:0004089">
    <property type="term" value="F:carbonate dehydratase activity"/>
    <property type="evidence" value="ECO:0007669"/>
    <property type="project" value="UniProtKB-EC"/>
</dbReference>
<dbReference type="AlphaFoldDB" id="A0A855GHR2"/>
<evidence type="ECO:0000256" key="6">
    <source>
        <dbReference type="PIRSR" id="PIRSR601765-1"/>
    </source>
</evidence>
<dbReference type="SMART" id="SM00947">
    <property type="entry name" value="Pro_CA"/>
    <property type="match status" value="1"/>
</dbReference>
<comment type="caution">
    <text evidence="7">The sequence shown here is derived from an EMBL/GenBank/DDBJ whole genome shotgun (WGS) entry which is preliminary data.</text>
</comment>
<evidence type="ECO:0000256" key="5">
    <source>
        <dbReference type="ARBA" id="ARBA00048348"/>
    </source>
</evidence>
<dbReference type="SUPFAM" id="SSF53056">
    <property type="entry name" value="beta-carbonic anhydrase, cab"/>
    <property type="match status" value="1"/>
</dbReference>
<dbReference type="CDD" id="cd03379">
    <property type="entry name" value="beta_CA_cladeD"/>
    <property type="match status" value="1"/>
</dbReference>
<evidence type="ECO:0000256" key="1">
    <source>
        <dbReference type="ARBA" id="ARBA00006217"/>
    </source>
</evidence>
<dbReference type="InterPro" id="IPR036874">
    <property type="entry name" value="Carbonic_anhydrase_sf"/>
</dbReference>
<evidence type="ECO:0000256" key="2">
    <source>
        <dbReference type="ARBA" id="ARBA00012925"/>
    </source>
</evidence>
<sequence>MTLLSNMLEFNKKFVENKDYTQYETSKVPDMKAVLLTCMDTRLQELSTKALGLKNGDVKTVKNAGATITHPYGSTMRSLLVGIYALGAEEIIIMGHKDCGMGGLDVDTVKSTMIGRGIKQEVMDTIIHSGIDVDHFLSGFNDVNENVRENVKMVYNHPLFDRSVPVHGLVIEPHTGEVELLINGYDNVETER</sequence>
<dbReference type="PANTHER" id="PTHR43175">
    <property type="entry name" value="CARBONIC ANHYDRASE"/>
    <property type="match status" value="1"/>
</dbReference>
<keyword evidence="4 6" id="KW-0862">Zinc</keyword>
<organism evidence="7 8">
    <name type="scientific">Macrococcoides caseolyticum</name>
    <dbReference type="NCBI Taxonomy" id="69966"/>
    <lineage>
        <taxon>Bacteria</taxon>
        <taxon>Bacillati</taxon>
        <taxon>Bacillota</taxon>
        <taxon>Bacilli</taxon>
        <taxon>Bacillales</taxon>
        <taxon>Staphylococcaceae</taxon>
        <taxon>Macrococcoides</taxon>
    </lineage>
</organism>
<accession>A0A855GHR2</accession>
<dbReference type="Proteomes" id="UP000233482">
    <property type="component" value="Unassembled WGS sequence"/>
</dbReference>
<dbReference type="RefSeq" id="WP_101042132.1">
    <property type="nucleotide sequence ID" value="NZ_CP073801.1"/>
</dbReference>
<dbReference type="EC" id="4.2.1.1" evidence="2"/>
<dbReference type="EMBL" id="PIXC01000025">
    <property type="protein sequence ID" value="PKE25459.1"/>
    <property type="molecule type" value="Genomic_DNA"/>
</dbReference>
<reference evidence="7 8" key="1">
    <citation type="submission" date="2017-12" db="EMBL/GenBank/DDBJ databases">
        <title>Genomics of Macrococcus caseolyticus.</title>
        <authorList>
            <person name="MacFadyen A.C."/>
            <person name="Paterson G.K."/>
        </authorList>
    </citation>
    <scope>NUCLEOTIDE SEQUENCE [LARGE SCALE GENOMIC DNA]</scope>
    <source>
        <strain evidence="7 8">5788_EF188</strain>
    </source>
</reference>
<dbReference type="InterPro" id="IPR001765">
    <property type="entry name" value="Carbonic_anhydrase"/>
</dbReference>
<feature type="binding site" evidence="6">
    <location>
        <position position="38"/>
    </location>
    <ligand>
        <name>Zn(2+)</name>
        <dbReference type="ChEBI" id="CHEBI:29105"/>
    </ligand>
</feature>
<feature type="binding site" evidence="6">
    <location>
        <position position="40"/>
    </location>
    <ligand>
        <name>Zn(2+)</name>
        <dbReference type="ChEBI" id="CHEBI:29105"/>
    </ligand>
</feature>
<dbReference type="PANTHER" id="PTHR43175:SF3">
    <property type="entry name" value="CARBON DISULFIDE HYDROLASE"/>
    <property type="match status" value="1"/>
</dbReference>
<feature type="binding site" evidence="6">
    <location>
        <position position="99"/>
    </location>
    <ligand>
        <name>Zn(2+)</name>
        <dbReference type="ChEBI" id="CHEBI:29105"/>
    </ligand>
</feature>
<keyword evidence="3 6" id="KW-0479">Metal-binding</keyword>
<comment type="similarity">
    <text evidence="1">Belongs to the beta-class carbonic anhydrase family.</text>
</comment>
<feature type="binding site" evidence="6">
    <location>
        <position position="96"/>
    </location>
    <ligand>
        <name>Zn(2+)</name>
        <dbReference type="ChEBI" id="CHEBI:29105"/>
    </ligand>
</feature>
<name>A0A855GHR2_9STAP</name>
<dbReference type="Gene3D" id="3.40.1050.10">
    <property type="entry name" value="Carbonic anhydrase"/>
    <property type="match status" value="1"/>
</dbReference>
<proteinExistence type="inferred from homology"/>
<protein>
    <recommendedName>
        <fullName evidence="2">carbonic anhydrase</fullName>
        <ecNumber evidence="2">4.2.1.1</ecNumber>
    </recommendedName>
</protein>
<gene>
    <name evidence="7" type="ORF">CW686_10065</name>
</gene>
<comment type="catalytic activity">
    <reaction evidence="5">
        <text>hydrogencarbonate + H(+) = CO2 + H2O</text>
        <dbReference type="Rhea" id="RHEA:10748"/>
        <dbReference type="ChEBI" id="CHEBI:15377"/>
        <dbReference type="ChEBI" id="CHEBI:15378"/>
        <dbReference type="ChEBI" id="CHEBI:16526"/>
        <dbReference type="ChEBI" id="CHEBI:17544"/>
        <dbReference type="EC" id="4.2.1.1"/>
    </reaction>
</comment>
<evidence type="ECO:0000313" key="8">
    <source>
        <dbReference type="Proteomes" id="UP000233482"/>
    </source>
</evidence>